<feature type="region of interest" description="Disordered" evidence="4">
    <location>
        <begin position="613"/>
        <end position="698"/>
    </location>
</feature>
<feature type="compositionally biased region" description="Polar residues" evidence="4">
    <location>
        <begin position="527"/>
        <end position="544"/>
    </location>
</feature>
<protein>
    <recommendedName>
        <fullName evidence="7">Tubulin polyglutamylase TTLL11</fullName>
    </recommendedName>
</protein>
<sequence>MNILQREREIDRKLQKDKLEPYKTELRLEVIARRRELTRVHFLRRERTEERRALKSTQGSVVTIDTNKARSNTDVVRLAVRDLGWREFPFQRRDHNCDITWHAVSFYDQAEIYSGQVNKFPGSVEIFRKVNTFRWLEFMKTLFPEQYDFFPRTWLLPNQFPEFVNAVRSANEKRSKHKTMYIVKPSEGSQGQGIYLLDDPCSYSNSHNKSHVVQEYLSNVFLIDRQVPQFFMSFSIRSRCGEAVRRLSADPKVVGSNQNGAACLFSSKMNLDPRYKFDLRVYVVLKSLEPLEFYICREGLARFSTLPYETPSNKNMHETFMHLTNYSLNKRSTDFKISDKDDEGSKRKMSAVLKMLHRMGHDVRLLWTKIEQLVTKTLIAVVGELKVEHQAAIPAGRAGPSCFQVLGFDIILLKNLQPMLLEVNANPSLSITEEHESEDGCVNYVISSKDEDVKRALIRDTLTLVAPKHKLTRRRRRHRHRHLNNSGEEDMDTNSQEQQKRRHNHRHERDITIRHVDSNDNVEKSMFDQSGMSRNKSFLGNETQAEAEEDMNSDEDRKSDSTGSEDSTQDGISRMRSLKSWIRKKMERNSDGEFIENRVNFLPDLVTKSEHFSNEDVVMKDEEEKEEKVEKAEETEEEKKKEQEEINKDEDDKEKEDKVDEEEEEEEEEHGERKSQVLAYDNRQLESPDDGDEKDKDGGRLVEERSCLKQIFPALYGSSFQDERIVENLADIFILCLGVKGCLRLSPSMFRLFARKCHLSRKGISSADIDILYIDMQRKWEFMNPERTSGLNFFAFVSGCCKIASDVFSGNSLKAQVLSFIEHCQHFLKIPTELDLEAAKRANRYGFSRSMGKDILKLPSADDKRRPHSLELRP</sequence>
<evidence type="ECO:0000256" key="3">
    <source>
        <dbReference type="ARBA" id="ARBA00022840"/>
    </source>
</evidence>
<dbReference type="OrthoDB" id="202825at2759"/>
<gene>
    <name evidence="5" type="ORF">CUNI_LOCUS10081</name>
</gene>
<keyword evidence="2" id="KW-0547">Nucleotide-binding</keyword>
<name>A0A8S3Z4U4_9EUPU</name>
<organism evidence="5 6">
    <name type="scientific">Candidula unifasciata</name>
    <dbReference type="NCBI Taxonomy" id="100452"/>
    <lineage>
        <taxon>Eukaryota</taxon>
        <taxon>Metazoa</taxon>
        <taxon>Spiralia</taxon>
        <taxon>Lophotrochozoa</taxon>
        <taxon>Mollusca</taxon>
        <taxon>Gastropoda</taxon>
        <taxon>Heterobranchia</taxon>
        <taxon>Euthyneura</taxon>
        <taxon>Panpulmonata</taxon>
        <taxon>Eupulmonata</taxon>
        <taxon>Stylommatophora</taxon>
        <taxon>Helicina</taxon>
        <taxon>Helicoidea</taxon>
        <taxon>Geomitridae</taxon>
        <taxon>Candidula</taxon>
    </lineage>
</organism>
<dbReference type="PANTHER" id="PTHR12241">
    <property type="entry name" value="TUBULIN POLYGLUTAMYLASE"/>
    <property type="match status" value="1"/>
</dbReference>
<accession>A0A8S3Z4U4</accession>
<keyword evidence="6" id="KW-1185">Reference proteome</keyword>
<dbReference type="SUPFAM" id="SSF56059">
    <property type="entry name" value="Glutathione synthetase ATP-binding domain-like"/>
    <property type="match status" value="1"/>
</dbReference>
<evidence type="ECO:0000313" key="6">
    <source>
        <dbReference type="Proteomes" id="UP000678393"/>
    </source>
</evidence>
<dbReference type="Gene3D" id="3.30.470.20">
    <property type="entry name" value="ATP-grasp fold, B domain"/>
    <property type="match status" value="1"/>
</dbReference>
<dbReference type="EMBL" id="CAJHNH020001793">
    <property type="protein sequence ID" value="CAG5124523.1"/>
    <property type="molecule type" value="Genomic_DNA"/>
</dbReference>
<feature type="region of interest" description="Disordered" evidence="4">
    <location>
        <begin position="469"/>
        <end position="574"/>
    </location>
</feature>
<proteinExistence type="predicted"/>
<feature type="compositionally biased region" description="Basic and acidic residues" evidence="4">
    <location>
        <begin position="613"/>
        <end position="646"/>
    </location>
</feature>
<keyword evidence="1" id="KW-0436">Ligase</keyword>
<dbReference type="GO" id="GO:0015631">
    <property type="term" value="F:tubulin binding"/>
    <property type="evidence" value="ECO:0007669"/>
    <property type="project" value="TreeGrafter"/>
</dbReference>
<feature type="non-terminal residue" evidence="5">
    <location>
        <position position="1"/>
    </location>
</feature>
<feature type="compositionally biased region" description="Basic residues" evidence="4">
    <location>
        <begin position="469"/>
        <end position="483"/>
    </location>
</feature>
<dbReference type="GO" id="GO:0000226">
    <property type="term" value="P:microtubule cytoskeleton organization"/>
    <property type="evidence" value="ECO:0007669"/>
    <property type="project" value="TreeGrafter"/>
</dbReference>
<dbReference type="PANTHER" id="PTHR12241:SF154">
    <property type="entry name" value="TUBULIN POLYGLUTAMYLASE TTLL11"/>
    <property type="match status" value="1"/>
</dbReference>
<evidence type="ECO:0008006" key="7">
    <source>
        <dbReference type="Google" id="ProtNLM"/>
    </source>
</evidence>
<dbReference type="GO" id="GO:0070740">
    <property type="term" value="F:tubulin-glutamic acid ligase activity"/>
    <property type="evidence" value="ECO:0007669"/>
    <property type="project" value="TreeGrafter"/>
</dbReference>
<feature type="compositionally biased region" description="Polar residues" evidence="4">
    <location>
        <begin position="561"/>
        <end position="571"/>
    </location>
</feature>
<keyword evidence="3" id="KW-0067">ATP-binding</keyword>
<evidence type="ECO:0000256" key="4">
    <source>
        <dbReference type="SAM" id="MobiDB-lite"/>
    </source>
</evidence>
<dbReference type="GO" id="GO:0005524">
    <property type="term" value="F:ATP binding"/>
    <property type="evidence" value="ECO:0007669"/>
    <property type="project" value="UniProtKB-KW"/>
</dbReference>
<evidence type="ECO:0000256" key="2">
    <source>
        <dbReference type="ARBA" id="ARBA00022741"/>
    </source>
</evidence>
<comment type="caution">
    <text evidence="5">The sequence shown here is derived from an EMBL/GenBank/DDBJ whole genome shotgun (WGS) entry which is preliminary data.</text>
</comment>
<dbReference type="Pfam" id="PF03133">
    <property type="entry name" value="TTL"/>
    <property type="match status" value="2"/>
</dbReference>
<dbReference type="Proteomes" id="UP000678393">
    <property type="component" value="Unassembled WGS sequence"/>
</dbReference>
<dbReference type="GO" id="GO:0036064">
    <property type="term" value="C:ciliary basal body"/>
    <property type="evidence" value="ECO:0007669"/>
    <property type="project" value="TreeGrafter"/>
</dbReference>
<reference evidence="5" key="1">
    <citation type="submission" date="2021-04" db="EMBL/GenBank/DDBJ databases">
        <authorList>
            <consortium name="Molecular Ecology Group"/>
        </authorList>
    </citation>
    <scope>NUCLEOTIDE SEQUENCE</scope>
</reference>
<dbReference type="InterPro" id="IPR004344">
    <property type="entry name" value="TTL/TTLL_fam"/>
</dbReference>
<dbReference type="AlphaFoldDB" id="A0A8S3Z4U4"/>
<evidence type="ECO:0000313" key="5">
    <source>
        <dbReference type="EMBL" id="CAG5124523.1"/>
    </source>
</evidence>
<dbReference type="PROSITE" id="PS51221">
    <property type="entry name" value="TTL"/>
    <property type="match status" value="1"/>
</dbReference>
<evidence type="ECO:0000256" key="1">
    <source>
        <dbReference type="ARBA" id="ARBA00022598"/>
    </source>
</evidence>
<feature type="compositionally biased region" description="Acidic residues" evidence="4">
    <location>
        <begin position="647"/>
        <end position="669"/>
    </location>
</feature>
<feature type="compositionally biased region" description="Basic and acidic residues" evidence="4">
    <location>
        <begin position="507"/>
        <end position="526"/>
    </location>
</feature>